<organism evidence="14 15">
    <name type="scientific">Pleuronectes platessa</name>
    <name type="common">European plaice</name>
    <dbReference type="NCBI Taxonomy" id="8262"/>
    <lineage>
        <taxon>Eukaryota</taxon>
        <taxon>Metazoa</taxon>
        <taxon>Chordata</taxon>
        <taxon>Craniata</taxon>
        <taxon>Vertebrata</taxon>
        <taxon>Euteleostomi</taxon>
        <taxon>Actinopterygii</taxon>
        <taxon>Neopterygii</taxon>
        <taxon>Teleostei</taxon>
        <taxon>Neoteleostei</taxon>
        <taxon>Acanthomorphata</taxon>
        <taxon>Carangaria</taxon>
        <taxon>Pleuronectiformes</taxon>
        <taxon>Pleuronectoidei</taxon>
        <taxon>Pleuronectidae</taxon>
        <taxon>Pleuronectes</taxon>
    </lineage>
</organism>
<dbReference type="PROSITE" id="PS50259">
    <property type="entry name" value="G_PROTEIN_RECEP_F3_4"/>
    <property type="match status" value="1"/>
</dbReference>
<accession>A0A9N7UDP0</accession>
<evidence type="ECO:0000256" key="2">
    <source>
        <dbReference type="ARBA" id="ARBA00007242"/>
    </source>
</evidence>
<feature type="region of interest" description="Disordered" evidence="11">
    <location>
        <begin position="320"/>
        <end position="344"/>
    </location>
</feature>
<dbReference type="PRINTS" id="PR00248">
    <property type="entry name" value="GPCRMGR"/>
</dbReference>
<feature type="compositionally biased region" description="Basic and acidic residues" evidence="11">
    <location>
        <begin position="327"/>
        <end position="340"/>
    </location>
</feature>
<reference evidence="14" key="1">
    <citation type="submission" date="2020-03" db="EMBL/GenBank/DDBJ databases">
        <authorList>
            <person name="Weist P."/>
        </authorList>
    </citation>
    <scope>NUCLEOTIDE SEQUENCE</scope>
</reference>
<keyword evidence="3" id="KW-1003">Cell membrane</keyword>
<evidence type="ECO:0000256" key="9">
    <source>
        <dbReference type="ARBA" id="ARBA00023180"/>
    </source>
</evidence>
<dbReference type="EMBL" id="CADEAL010001025">
    <property type="protein sequence ID" value="CAB1428158.1"/>
    <property type="molecule type" value="Genomic_DNA"/>
</dbReference>
<keyword evidence="5 12" id="KW-1133">Transmembrane helix</keyword>
<dbReference type="Pfam" id="PF00003">
    <property type="entry name" value="7tm_3"/>
    <property type="match status" value="1"/>
</dbReference>
<comment type="subcellular location">
    <subcellularLocation>
        <location evidence="1">Cell membrane</location>
        <topology evidence="1">Multi-pass membrane protein</topology>
    </subcellularLocation>
</comment>
<evidence type="ECO:0000313" key="14">
    <source>
        <dbReference type="EMBL" id="CAB1428158.1"/>
    </source>
</evidence>
<keyword evidence="4 12" id="KW-0812">Transmembrane</keyword>
<comment type="caution">
    <text evidence="14">The sequence shown here is derived from an EMBL/GenBank/DDBJ whole genome shotgun (WGS) entry which is preliminary data.</text>
</comment>
<dbReference type="InterPro" id="IPR017978">
    <property type="entry name" value="GPCR_3_C"/>
</dbReference>
<evidence type="ECO:0000256" key="1">
    <source>
        <dbReference type="ARBA" id="ARBA00004651"/>
    </source>
</evidence>
<proteinExistence type="inferred from homology"/>
<evidence type="ECO:0000256" key="10">
    <source>
        <dbReference type="ARBA" id="ARBA00023224"/>
    </source>
</evidence>
<dbReference type="GO" id="GO:0005886">
    <property type="term" value="C:plasma membrane"/>
    <property type="evidence" value="ECO:0007669"/>
    <property type="project" value="UniProtKB-SubCell"/>
</dbReference>
<evidence type="ECO:0000313" key="15">
    <source>
        <dbReference type="Proteomes" id="UP001153269"/>
    </source>
</evidence>
<feature type="compositionally biased region" description="Basic and acidic residues" evidence="11">
    <location>
        <begin position="423"/>
        <end position="440"/>
    </location>
</feature>
<evidence type="ECO:0000256" key="8">
    <source>
        <dbReference type="ARBA" id="ARBA00023170"/>
    </source>
</evidence>
<protein>
    <recommendedName>
        <fullName evidence="13">G-protein coupled receptors family 3 profile domain-containing protein</fullName>
    </recommendedName>
</protein>
<evidence type="ECO:0000256" key="11">
    <source>
        <dbReference type="SAM" id="MobiDB-lite"/>
    </source>
</evidence>
<evidence type="ECO:0000256" key="7">
    <source>
        <dbReference type="ARBA" id="ARBA00023136"/>
    </source>
</evidence>
<feature type="transmembrane region" description="Helical" evidence="12">
    <location>
        <begin position="287"/>
        <end position="309"/>
    </location>
</feature>
<name>A0A9N7UDP0_PLEPL</name>
<keyword evidence="9" id="KW-0325">Glycoprotein</keyword>
<evidence type="ECO:0000259" key="13">
    <source>
        <dbReference type="PROSITE" id="PS50259"/>
    </source>
</evidence>
<feature type="domain" description="G-protein coupled receptors family 3 profile" evidence="13">
    <location>
        <begin position="90"/>
        <end position="405"/>
    </location>
</feature>
<dbReference type="Gene3D" id="2.10.50.30">
    <property type="entry name" value="GPCR, family 3, nine cysteines domain"/>
    <property type="match status" value="1"/>
</dbReference>
<feature type="transmembrane region" description="Helical" evidence="12">
    <location>
        <begin position="160"/>
        <end position="181"/>
    </location>
</feature>
<dbReference type="GO" id="GO:0004930">
    <property type="term" value="F:G protein-coupled receptor activity"/>
    <property type="evidence" value="ECO:0007669"/>
    <property type="project" value="UniProtKB-KW"/>
</dbReference>
<evidence type="ECO:0000256" key="12">
    <source>
        <dbReference type="SAM" id="Phobius"/>
    </source>
</evidence>
<keyword evidence="15" id="KW-1185">Reference proteome</keyword>
<evidence type="ECO:0000256" key="6">
    <source>
        <dbReference type="ARBA" id="ARBA00023040"/>
    </source>
</evidence>
<gene>
    <name evidence="14" type="ORF">PLEPLA_LOCUS16123</name>
</gene>
<feature type="transmembrane region" description="Helical" evidence="12">
    <location>
        <begin position="130"/>
        <end position="148"/>
    </location>
</feature>
<dbReference type="Pfam" id="PF07562">
    <property type="entry name" value="NCD3G"/>
    <property type="match status" value="1"/>
</dbReference>
<feature type="transmembrane region" description="Helical" evidence="12">
    <location>
        <begin position="254"/>
        <end position="275"/>
    </location>
</feature>
<keyword evidence="6" id="KW-0297">G-protein coupled receptor</keyword>
<sequence>MLSQQMEDMQWPLGERAVPSSVCSLPCRPGERKKVVKGMACCWHCEPCDGYQYQLNEFTCKLCSYNMRPDANRTACQPIPITQLDWSSAWAVVPVLLAMLGIIATMFVMATFLRHNDTPIVRASGRELSYVLLTGIFLCYIITFLMIAKPDVGVCSFRRIFLGLGMCISYAALLTKTNRIYRIFEQGKRSVTAPRLISPTSQLAITSSLISVQLLGVLVWFGVDPPNIIIDYEEQKTINPDLARGVLKCDTTDLQLICSLGYSILLMVTCTVYAIKTRGVPENFNEAKPIGFTMYTTCIVWLAFIPIFFGTAQSTEKQQQVVGSDSFKQEHVGTSRRGAEPVEQQGRSLDSRVLFTLQLYIQTTTLTISMNLSASVALGMLYLPKVYVILFHPELNVQKRKRSFKAVVTVATMSTRLSHKARPNGEAKTELCDNMDADSK</sequence>
<keyword evidence="8" id="KW-0675">Receptor</keyword>
<feature type="transmembrane region" description="Helical" evidence="12">
    <location>
        <begin position="89"/>
        <end position="109"/>
    </location>
</feature>
<keyword evidence="10" id="KW-0807">Transducer</keyword>
<dbReference type="Proteomes" id="UP001153269">
    <property type="component" value="Unassembled WGS sequence"/>
</dbReference>
<dbReference type="PROSITE" id="PS00981">
    <property type="entry name" value="G_PROTEIN_RECEP_F3_3"/>
    <property type="match status" value="1"/>
</dbReference>
<dbReference type="PROSITE" id="PS00980">
    <property type="entry name" value="G_PROTEIN_RECEP_F3_2"/>
    <property type="match status" value="1"/>
</dbReference>
<dbReference type="AlphaFoldDB" id="A0A9N7UDP0"/>
<dbReference type="FunFam" id="2.10.50.30:FF:000001">
    <property type="entry name" value="metabotropic glutamate receptor 1"/>
    <property type="match status" value="1"/>
</dbReference>
<evidence type="ECO:0000256" key="4">
    <source>
        <dbReference type="ARBA" id="ARBA00022692"/>
    </source>
</evidence>
<keyword evidence="7 12" id="KW-0472">Membrane</keyword>
<dbReference type="InterPro" id="IPR038550">
    <property type="entry name" value="GPCR_3_9-Cys_sf"/>
</dbReference>
<dbReference type="PRINTS" id="PR01176">
    <property type="entry name" value="GABABRECEPTR"/>
</dbReference>
<evidence type="ECO:0000256" key="5">
    <source>
        <dbReference type="ARBA" id="ARBA00022989"/>
    </source>
</evidence>
<feature type="region of interest" description="Disordered" evidence="11">
    <location>
        <begin position="418"/>
        <end position="440"/>
    </location>
</feature>
<dbReference type="InterPro" id="IPR017979">
    <property type="entry name" value="GPCR_3_CS"/>
</dbReference>
<dbReference type="InterPro" id="IPR011500">
    <property type="entry name" value="GPCR_3_9-Cys_dom"/>
</dbReference>
<dbReference type="InterPro" id="IPR000337">
    <property type="entry name" value="GPCR_3"/>
</dbReference>
<dbReference type="PANTHER" id="PTHR24060">
    <property type="entry name" value="METABOTROPIC GLUTAMATE RECEPTOR"/>
    <property type="match status" value="1"/>
</dbReference>
<dbReference type="InterPro" id="IPR050726">
    <property type="entry name" value="mGluR"/>
</dbReference>
<comment type="similarity">
    <text evidence="2">Belongs to the G-protein coupled receptor 3 family.</text>
</comment>
<evidence type="ECO:0000256" key="3">
    <source>
        <dbReference type="ARBA" id="ARBA00022475"/>
    </source>
</evidence>